<proteinExistence type="predicted"/>
<keyword evidence="3" id="KW-1185">Reference proteome</keyword>
<dbReference type="Pfam" id="PF04954">
    <property type="entry name" value="SIP"/>
    <property type="match status" value="1"/>
</dbReference>
<dbReference type="PANTHER" id="PTHR30157">
    <property type="entry name" value="FERRIC REDUCTASE, NADPH-DEPENDENT"/>
    <property type="match status" value="1"/>
</dbReference>
<dbReference type="InterPro" id="IPR017927">
    <property type="entry name" value="FAD-bd_FR_type"/>
</dbReference>
<dbReference type="OrthoDB" id="9814826at2"/>
<name>A0A1G6T8K9_9PSEU</name>
<dbReference type="Gene3D" id="2.40.30.10">
    <property type="entry name" value="Translation factors"/>
    <property type="match status" value="1"/>
</dbReference>
<reference evidence="3" key="1">
    <citation type="submission" date="2016-10" db="EMBL/GenBank/DDBJ databases">
        <authorList>
            <person name="Varghese N."/>
            <person name="Submissions S."/>
        </authorList>
    </citation>
    <scope>NUCLEOTIDE SEQUENCE [LARGE SCALE GENOMIC DNA]</scope>
    <source>
        <strain evidence="3">IBRC-M 10403</strain>
    </source>
</reference>
<dbReference type="CDD" id="cd06193">
    <property type="entry name" value="siderophore_interacting"/>
    <property type="match status" value="1"/>
</dbReference>
<dbReference type="InterPro" id="IPR013113">
    <property type="entry name" value="SIP_FAD-bd"/>
</dbReference>
<dbReference type="STRING" id="1271860.SAMN05216174_10925"/>
<gene>
    <name evidence="2" type="ORF">SAMN05216174_10925</name>
</gene>
<dbReference type="AlphaFoldDB" id="A0A1G6T8K9"/>
<dbReference type="EMBL" id="FMZZ01000009">
    <property type="protein sequence ID" value="SDD25381.1"/>
    <property type="molecule type" value="Genomic_DNA"/>
</dbReference>
<dbReference type="SUPFAM" id="SSF63380">
    <property type="entry name" value="Riboflavin synthase domain-like"/>
    <property type="match status" value="1"/>
</dbReference>
<accession>A0A1G6T8K9</accession>
<dbReference type="RefSeq" id="WP_091452561.1">
    <property type="nucleotide sequence ID" value="NZ_FMZZ01000009.1"/>
</dbReference>
<evidence type="ECO:0000313" key="3">
    <source>
        <dbReference type="Proteomes" id="UP000199501"/>
    </source>
</evidence>
<feature type="domain" description="FAD-binding FR-type" evidence="1">
    <location>
        <begin position="6"/>
        <end position="130"/>
    </location>
</feature>
<dbReference type="InterPro" id="IPR017938">
    <property type="entry name" value="Riboflavin_synthase-like_b-brl"/>
</dbReference>
<dbReference type="InterPro" id="IPR039374">
    <property type="entry name" value="SIP_fam"/>
</dbReference>
<dbReference type="GO" id="GO:0016491">
    <property type="term" value="F:oxidoreductase activity"/>
    <property type="evidence" value="ECO:0007669"/>
    <property type="project" value="InterPro"/>
</dbReference>
<dbReference type="PROSITE" id="PS51384">
    <property type="entry name" value="FAD_FR"/>
    <property type="match status" value="1"/>
</dbReference>
<protein>
    <submittedName>
        <fullName evidence="2">NADPH-dependent ferric siderophore reductase, contains FAD-binding and SIP domains</fullName>
    </submittedName>
</protein>
<evidence type="ECO:0000313" key="2">
    <source>
        <dbReference type="EMBL" id="SDD25381.1"/>
    </source>
</evidence>
<dbReference type="Pfam" id="PF08021">
    <property type="entry name" value="FAD_binding_9"/>
    <property type="match status" value="1"/>
</dbReference>
<dbReference type="InterPro" id="IPR007037">
    <property type="entry name" value="SIP_rossman_dom"/>
</dbReference>
<sequence length="254" mass="26856">MTKPALTLTTAQVLSAADVTPRMRRITLGGNGLREFGGDRPADAVKLILPADGVGAPPEASWGPDGLTFADPDADAALRAYTVRRFDRAAGRLEIDAVVHGHGPGATWAATACPGDPVSFLGPRRDYPRAERPDLLVIAGDETAIPAAAGIAEDLEPGQRAQVFLEVADPHDEVPFASAGDVTVSWLHRRTGASVLAAALRAFRPPPGSVRAWVAAESAVAVSLRKLLRGEFGLPRHAVSAFGYWQREIPKEHS</sequence>
<dbReference type="InterPro" id="IPR039261">
    <property type="entry name" value="FNR_nucleotide-bd"/>
</dbReference>
<dbReference type="Proteomes" id="UP000199501">
    <property type="component" value="Unassembled WGS sequence"/>
</dbReference>
<evidence type="ECO:0000259" key="1">
    <source>
        <dbReference type="PROSITE" id="PS51384"/>
    </source>
</evidence>
<dbReference type="PANTHER" id="PTHR30157:SF0">
    <property type="entry name" value="NADPH-DEPENDENT FERRIC-CHELATE REDUCTASE"/>
    <property type="match status" value="1"/>
</dbReference>
<dbReference type="Gene3D" id="3.40.50.80">
    <property type="entry name" value="Nucleotide-binding domain of ferredoxin-NADP reductase (FNR) module"/>
    <property type="match status" value="1"/>
</dbReference>
<organism evidence="2 3">
    <name type="scientific">Actinokineospora iranica</name>
    <dbReference type="NCBI Taxonomy" id="1271860"/>
    <lineage>
        <taxon>Bacteria</taxon>
        <taxon>Bacillati</taxon>
        <taxon>Actinomycetota</taxon>
        <taxon>Actinomycetes</taxon>
        <taxon>Pseudonocardiales</taxon>
        <taxon>Pseudonocardiaceae</taxon>
        <taxon>Actinokineospora</taxon>
    </lineage>
</organism>